<keyword evidence="2" id="KW-1185">Reference proteome</keyword>
<proteinExistence type="predicted"/>
<accession>A0A3A5MPS3</accession>
<organism evidence="1 2">
    <name type="scientific">Cryobacterium melibiosiphilum</name>
    <dbReference type="NCBI Taxonomy" id="995039"/>
    <lineage>
        <taxon>Bacteria</taxon>
        <taxon>Bacillati</taxon>
        <taxon>Actinomycetota</taxon>
        <taxon>Actinomycetes</taxon>
        <taxon>Micrococcales</taxon>
        <taxon>Microbacteriaceae</taxon>
        <taxon>Cryobacterium</taxon>
    </lineage>
</organism>
<reference evidence="1 2" key="1">
    <citation type="submission" date="2018-09" db="EMBL/GenBank/DDBJ databases">
        <title>Novel species of Cryobacterium.</title>
        <authorList>
            <person name="Liu Q."/>
            <person name="Xin Y.-H."/>
        </authorList>
    </citation>
    <scope>NUCLEOTIDE SEQUENCE [LARGE SCALE GENOMIC DNA]</scope>
    <source>
        <strain evidence="1 2">Hh39</strain>
    </source>
</reference>
<name>A0A3A5MPS3_9MICO</name>
<gene>
    <name evidence="1" type="ORF">D6T64_11800</name>
</gene>
<dbReference type="AlphaFoldDB" id="A0A3A5MPS3"/>
<comment type="caution">
    <text evidence="1">The sequence shown here is derived from an EMBL/GenBank/DDBJ whole genome shotgun (WGS) entry which is preliminary data.</text>
</comment>
<evidence type="ECO:0000313" key="1">
    <source>
        <dbReference type="EMBL" id="RJT88066.1"/>
    </source>
</evidence>
<evidence type="ECO:0000313" key="2">
    <source>
        <dbReference type="Proteomes" id="UP000272015"/>
    </source>
</evidence>
<dbReference type="EMBL" id="QZVS01000085">
    <property type="protein sequence ID" value="RJT88066.1"/>
    <property type="molecule type" value="Genomic_DNA"/>
</dbReference>
<sequence length="124" mass="12974">MRRMSAVEEIQAAIEKLTAIRRDSGLVVQCSDPEDVCFRTDDDTDADGNGFSFGVIVGIDDTDIAEGIVTLHRTIDAQLAILKDLLAEAVEGDATLGGSLQADDFIGSTSAAMMALARAINGAA</sequence>
<dbReference type="Proteomes" id="UP000272015">
    <property type="component" value="Unassembled WGS sequence"/>
</dbReference>
<protein>
    <submittedName>
        <fullName evidence="1">Uncharacterized protein</fullName>
    </submittedName>
</protein>